<protein>
    <submittedName>
        <fullName evidence="2">Uncharacterized protein</fullName>
    </submittedName>
</protein>
<dbReference type="AlphaFoldDB" id="A0A0B6X2T5"/>
<evidence type="ECO:0000313" key="2">
    <source>
        <dbReference type="EMBL" id="CDM87451.1"/>
    </source>
</evidence>
<gene>
    <name evidence="2" type="ORF">XBW1_0092</name>
</gene>
<dbReference type="EMBL" id="FO818637">
    <property type="protein sequence ID" value="CDM87451.1"/>
    <property type="molecule type" value="Genomic_DNA"/>
</dbReference>
<evidence type="ECO:0000313" key="3">
    <source>
        <dbReference type="Proteomes" id="UP000032930"/>
    </source>
</evidence>
<sequence>MPKDKKTILQTSSMKKQQHQKDYKSIKIHQQQKREPHSLLKIKKMSQLLKLIYFYYSSRPLHY</sequence>
<proteinExistence type="predicted"/>
<organism evidence="2 3">
    <name type="scientific">Xenorhabdus bovienii</name>
    <name type="common">Xenorhabdus nematophila subsp. bovienii</name>
    <dbReference type="NCBI Taxonomy" id="40576"/>
    <lineage>
        <taxon>Bacteria</taxon>
        <taxon>Pseudomonadati</taxon>
        <taxon>Pseudomonadota</taxon>
        <taxon>Gammaproteobacteria</taxon>
        <taxon>Enterobacterales</taxon>
        <taxon>Morganellaceae</taxon>
        <taxon>Xenorhabdus</taxon>
    </lineage>
</organism>
<dbReference type="KEGG" id="xbv:XBW1_0092"/>
<feature type="region of interest" description="Disordered" evidence="1">
    <location>
        <begin position="1"/>
        <end position="22"/>
    </location>
</feature>
<reference evidence="2 3" key="1">
    <citation type="submission" date="2014-02" db="EMBL/GenBank/DDBJ databases">
        <authorList>
            <person name="Genoscope - CEA"/>
        </authorList>
    </citation>
    <scope>NUCLEOTIDE SEQUENCE [LARGE SCALE GENOMIC DNA]</scope>
    <source>
        <strain evidence="2 3">CS03</strain>
    </source>
</reference>
<accession>A0A0B6X2T5</accession>
<evidence type="ECO:0000256" key="1">
    <source>
        <dbReference type="SAM" id="MobiDB-lite"/>
    </source>
</evidence>
<dbReference type="Proteomes" id="UP000032930">
    <property type="component" value="Chromosome"/>
</dbReference>
<name>A0A0B6X2T5_XENBV</name>